<proteinExistence type="predicted"/>
<gene>
    <name evidence="1" type="ORF">SAMN04489723_105186</name>
</gene>
<dbReference type="Proteomes" id="UP000198790">
    <property type="component" value="Unassembled WGS sequence"/>
</dbReference>
<evidence type="ECO:0000313" key="1">
    <source>
        <dbReference type="EMBL" id="SFB19175.1"/>
    </source>
</evidence>
<sequence>MRIVLILLGLALCSCSRNVEKNTSAKSMTFETEGSRVIPINDKSSNFSLLSQVLFKENADPLYIHLNYFRSNPNYLFINSFADPALDLVLEFENEGPNGVGSVTEFYFHSYDSIFLIDRYRYMVSLADSSGKVKQSYRLKENESNRPDEDSVLPMSTSQSRMFLMGKFLYIPCVPDTDPFKSQYKRKNLLIKLNLETGDYTTLLGYPEWYQDGNFWGGPDHMLPSISPSEDQTQVLVSFPLVDSVYMLDLKTERMTPYFWMGSSTIESPIPIDFADRQLEIGKRFQLATDYYFSLNYDPHRKEYWRVFHKKYDEESIEKILKRESGTPNRNSVIVYDEKLERIGEFDLDVKWRANAYDLFFLNDGVYMSATSDSIEDQLIFRQLSIQ</sequence>
<accession>A0A1I0Z0M1</accession>
<dbReference type="InterPro" id="IPR025316">
    <property type="entry name" value="DUF4221"/>
</dbReference>
<evidence type="ECO:0000313" key="2">
    <source>
        <dbReference type="Proteomes" id="UP000198790"/>
    </source>
</evidence>
<name>A0A1I0Z0M1_9BACT</name>
<dbReference type="EMBL" id="FOKK01000005">
    <property type="protein sequence ID" value="SFB19175.1"/>
    <property type="molecule type" value="Genomic_DNA"/>
</dbReference>
<organism evidence="1 2">
    <name type="scientific">Algoriphagus aquimarinus</name>
    <dbReference type="NCBI Taxonomy" id="237018"/>
    <lineage>
        <taxon>Bacteria</taxon>
        <taxon>Pseudomonadati</taxon>
        <taxon>Bacteroidota</taxon>
        <taxon>Cytophagia</taxon>
        <taxon>Cytophagales</taxon>
        <taxon>Cyclobacteriaceae</taxon>
        <taxon>Algoriphagus</taxon>
    </lineage>
</organism>
<evidence type="ECO:0008006" key="3">
    <source>
        <dbReference type="Google" id="ProtNLM"/>
    </source>
</evidence>
<reference evidence="1 2" key="1">
    <citation type="submission" date="2016-10" db="EMBL/GenBank/DDBJ databases">
        <authorList>
            <person name="de Groot N.N."/>
        </authorList>
    </citation>
    <scope>NUCLEOTIDE SEQUENCE [LARGE SCALE GENOMIC DNA]</scope>
    <source>
        <strain evidence="1 2">DSM 23399</strain>
    </source>
</reference>
<protein>
    <recommendedName>
        <fullName evidence="3">DUF4221 domain-containing protein</fullName>
    </recommendedName>
</protein>
<dbReference type="Pfam" id="PF13970">
    <property type="entry name" value="DUF4221"/>
    <property type="match status" value="1"/>
</dbReference>
<dbReference type="AlphaFoldDB" id="A0A1I0Z0M1"/>
<dbReference type="PROSITE" id="PS51257">
    <property type="entry name" value="PROKAR_LIPOPROTEIN"/>
    <property type="match status" value="1"/>
</dbReference>
<keyword evidence="2" id="KW-1185">Reference proteome</keyword>
<dbReference type="STRING" id="237018.SAMN04489723_105186"/>